<evidence type="ECO:0000256" key="2">
    <source>
        <dbReference type="ARBA" id="ARBA00022737"/>
    </source>
</evidence>
<dbReference type="InterPro" id="IPR001028">
    <property type="entry name" value="Gprt_PLipase_D"/>
</dbReference>
<sequence length="408" mass="44599">MREQNMFFNTLALASGDVDSDGFQDLIVGAPGYSKTKLPQTGKVFTLFAVVDINLDGVLDVAVGAPSHSNDENDPMKYNPDLCRLGTSLGVVDVDGDGHDDLVISDQYYGPTNNQTGVVTALLSRGTYKEQENVTVEGLLEKWKLVGHQDNGWFGASVRGKKGVLMTSEPFYRKCALPSCPLNPKDIQSAGAVSINNIGSKFTLPNMTLNGRDEFDMTGYSVDYGFPYDNSSLILAISVPEAMVYGEILTIPVKLRRAGTVILFNVTKNGLVQVAHFDGDRNLAMFGSFIKFADLNGDGYDDLLIGAPLHSDDWTELIPRFLNIDEDGRLYIFYGGPSFPTGNATYTKECLGFSPCPWKTAGDMIIPVSPKAYIGRVAEVLEYPTLYDNIDWLKSVKKRSMAATSARN</sequence>
<dbReference type="InterPro" id="IPR013519">
    <property type="entry name" value="Int_alpha_beta-p"/>
</dbReference>
<name>K1S0F4_MAGGI</name>
<proteinExistence type="predicted"/>
<reference evidence="5" key="1">
    <citation type="journal article" date="2012" name="Nature">
        <title>The oyster genome reveals stress adaptation and complexity of shell formation.</title>
        <authorList>
            <person name="Zhang G."/>
            <person name="Fang X."/>
            <person name="Guo X."/>
            <person name="Li L."/>
            <person name="Luo R."/>
            <person name="Xu F."/>
            <person name="Yang P."/>
            <person name="Zhang L."/>
            <person name="Wang X."/>
            <person name="Qi H."/>
            <person name="Xiong Z."/>
            <person name="Que H."/>
            <person name="Xie Y."/>
            <person name="Holland P.W."/>
            <person name="Paps J."/>
            <person name="Zhu Y."/>
            <person name="Wu F."/>
            <person name="Chen Y."/>
            <person name="Wang J."/>
            <person name="Peng C."/>
            <person name="Meng J."/>
            <person name="Yang L."/>
            <person name="Liu J."/>
            <person name="Wen B."/>
            <person name="Zhang N."/>
            <person name="Huang Z."/>
            <person name="Zhu Q."/>
            <person name="Feng Y."/>
            <person name="Mount A."/>
            <person name="Hedgecock D."/>
            <person name="Xu Z."/>
            <person name="Liu Y."/>
            <person name="Domazet-Loso T."/>
            <person name="Du Y."/>
            <person name="Sun X."/>
            <person name="Zhang S."/>
            <person name="Liu B."/>
            <person name="Cheng P."/>
            <person name="Jiang X."/>
            <person name="Li J."/>
            <person name="Fan D."/>
            <person name="Wang W."/>
            <person name="Fu W."/>
            <person name="Wang T."/>
            <person name="Wang B."/>
            <person name="Zhang J."/>
            <person name="Peng Z."/>
            <person name="Li Y."/>
            <person name="Li N."/>
            <person name="Wang J."/>
            <person name="Chen M."/>
            <person name="He Y."/>
            <person name="Tan F."/>
            <person name="Song X."/>
            <person name="Zheng Q."/>
            <person name="Huang R."/>
            <person name="Yang H."/>
            <person name="Du X."/>
            <person name="Chen L."/>
            <person name="Yang M."/>
            <person name="Gaffney P.M."/>
            <person name="Wang S."/>
            <person name="Luo L."/>
            <person name="She Z."/>
            <person name="Ming Y."/>
            <person name="Huang W."/>
            <person name="Zhang S."/>
            <person name="Huang B."/>
            <person name="Zhang Y."/>
            <person name="Qu T."/>
            <person name="Ni P."/>
            <person name="Miao G."/>
            <person name="Wang J."/>
            <person name="Wang Q."/>
            <person name="Steinberg C.E."/>
            <person name="Wang H."/>
            <person name="Li N."/>
            <person name="Qian L."/>
            <person name="Zhang G."/>
            <person name="Li Y."/>
            <person name="Yang H."/>
            <person name="Liu X."/>
            <person name="Wang J."/>
            <person name="Yin Y."/>
            <person name="Wang J."/>
        </authorList>
    </citation>
    <scope>NUCLEOTIDE SEQUENCE [LARGE SCALE GENOMIC DNA]</scope>
    <source>
        <strain evidence="5">05x7-T-G4-1.051#20</strain>
    </source>
</reference>
<gene>
    <name evidence="5" type="ORF">CGI_10021241</name>
</gene>
<dbReference type="PRINTS" id="PR00718">
    <property type="entry name" value="PHPHLIPASED"/>
</dbReference>
<keyword evidence="1" id="KW-0732">Signal</keyword>
<keyword evidence="4" id="KW-0325">Glycoprotein</keyword>
<dbReference type="EMBL" id="JH818314">
    <property type="protein sequence ID" value="EKC40751.1"/>
    <property type="molecule type" value="Genomic_DNA"/>
</dbReference>
<dbReference type="SMART" id="SM00191">
    <property type="entry name" value="Int_alpha"/>
    <property type="match status" value="3"/>
</dbReference>
<dbReference type="PANTHER" id="PTHR23221">
    <property type="entry name" value="GLYCOSYLPHOSPHATIDYLINOSITOL PHOSPHOLIPASE D"/>
    <property type="match status" value="1"/>
</dbReference>
<dbReference type="InterPro" id="IPR028994">
    <property type="entry name" value="Integrin_alpha_N"/>
</dbReference>
<dbReference type="InterPro" id="IPR013517">
    <property type="entry name" value="FG-GAP"/>
</dbReference>
<dbReference type="Pfam" id="PF01839">
    <property type="entry name" value="FG-GAP"/>
    <property type="match status" value="3"/>
</dbReference>
<evidence type="ECO:0000313" key="5">
    <source>
        <dbReference type="EMBL" id="EKC40751.1"/>
    </source>
</evidence>
<evidence type="ECO:0000256" key="3">
    <source>
        <dbReference type="ARBA" id="ARBA00022801"/>
    </source>
</evidence>
<evidence type="ECO:0000256" key="1">
    <source>
        <dbReference type="ARBA" id="ARBA00022729"/>
    </source>
</evidence>
<dbReference type="PANTHER" id="PTHR23221:SF7">
    <property type="entry name" value="PHOSPHATIDYLINOSITOL-GLYCAN-SPECIFIC PHOSPHOLIPASE D"/>
    <property type="match status" value="1"/>
</dbReference>
<protein>
    <submittedName>
        <fullName evidence="5">Phosphatidylinositol-glycan-specific phospholipase D</fullName>
    </submittedName>
</protein>
<dbReference type="HOGENOM" id="CLU_674851_0_0_1"/>
<dbReference type="SUPFAM" id="SSF69318">
    <property type="entry name" value="Integrin alpha N-terminal domain"/>
    <property type="match status" value="2"/>
</dbReference>
<dbReference type="GO" id="GO:0005615">
    <property type="term" value="C:extracellular space"/>
    <property type="evidence" value="ECO:0007669"/>
    <property type="project" value="TreeGrafter"/>
</dbReference>
<evidence type="ECO:0000256" key="4">
    <source>
        <dbReference type="ARBA" id="ARBA00023180"/>
    </source>
</evidence>
<dbReference type="GO" id="GO:0031012">
    <property type="term" value="C:extracellular matrix"/>
    <property type="evidence" value="ECO:0007669"/>
    <property type="project" value="TreeGrafter"/>
</dbReference>
<dbReference type="InParanoid" id="K1S0F4"/>
<keyword evidence="2" id="KW-0677">Repeat</keyword>
<organism evidence="5">
    <name type="scientific">Magallana gigas</name>
    <name type="common">Pacific oyster</name>
    <name type="synonym">Crassostrea gigas</name>
    <dbReference type="NCBI Taxonomy" id="29159"/>
    <lineage>
        <taxon>Eukaryota</taxon>
        <taxon>Metazoa</taxon>
        <taxon>Spiralia</taxon>
        <taxon>Lophotrochozoa</taxon>
        <taxon>Mollusca</taxon>
        <taxon>Bivalvia</taxon>
        <taxon>Autobranchia</taxon>
        <taxon>Pteriomorphia</taxon>
        <taxon>Ostreida</taxon>
        <taxon>Ostreoidea</taxon>
        <taxon>Ostreidae</taxon>
        <taxon>Magallana</taxon>
    </lineage>
</organism>
<dbReference type="PROSITE" id="PS51470">
    <property type="entry name" value="FG_GAP"/>
    <property type="match status" value="3"/>
</dbReference>
<dbReference type="Gene3D" id="2.130.10.130">
    <property type="entry name" value="Integrin alpha, N-terminal"/>
    <property type="match status" value="3"/>
</dbReference>
<keyword evidence="3" id="KW-0378">Hydrolase</keyword>
<dbReference type="GO" id="GO:0004621">
    <property type="term" value="F:glycosylphosphatidylinositol phospholipase D activity"/>
    <property type="evidence" value="ECO:0007669"/>
    <property type="project" value="InterPro"/>
</dbReference>
<dbReference type="AlphaFoldDB" id="K1S0F4"/>
<accession>K1S0F4</accession>